<protein>
    <submittedName>
        <fullName evidence="1">Uncharacterized protein</fullName>
    </submittedName>
</protein>
<keyword evidence="2" id="KW-1185">Reference proteome</keyword>
<reference evidence="2" key="1">
    <citation type="submission" date="2016-10" db="EMBL/GenBank/DDBJ databases">
        <authorList>
            <person name="Varghese N."/>
            <person name="Submissions S."/>
        </authorList>
    </citation>
    <scope>NUCLEOTIDE SEQUENCE [LARGE SCALE GENOMIC DNA]</scope>
    <source>
        <strain evidence="2">DSM 9751</strain>
    </source>
</reference>
<dbReference type="AlphaFoldDB" id="A0A1H5A7Q1"/>
<accession>A0A1H5A7Q1</accession>
<dbReference type="RefSeq" id="WP_167365757.1">
    <property type="nucleotide sequence ID" value="NZ_FNTJ01000003.1"/>
</dbReference>
<organism evidence="1 2">
    <name type="scientific">Pseudomonas saponiphila</name>
    <dbReference type="NCBI Taxonomy" id="556534"/>
    <lineage>
        <taxon>Bacteria</taxon>
        <taxon>Pseudomonadati</taxon>
        <taxon>Pseudomonadota</taxon>
        <taxon>Gammaproteobacteria</taxon>
        <taxon>Pseudomonadales</taxon>
        <taxon>Pseudomonadaceae</taxon>
        <taxon>Pseudomonas</taxon>
    </lineage>
</organism>
<evidence type="ECO:0000313" key="2">
    <source>
        <dbReference type="Proteomes" id="UP000198982"/>
    </source>
</evidence>
<proteinExistence type="predicted"/>
<gene>
    <name evidence="1" type="ORF">SAMN05216178_7009</name>
</gene>
<dbReference type="Proteomes" id="UP000198982">
    <property type="component" value="Unassembled WGS sequence"/>
</dbReference>
<evidence type="ECO:0000313" key="1">
    <source>
        <dbReference type="EMBL" id="SED37958.1"/>
    </source>
</evidence>
<sequence length="57" mass="6617">MAMNTEIISKGRIAKVTDEQLDELRALKVSWLAYCQARLTRSHESSVEHLTRFRRVA</sequence>
<name>A0A1H5A7Q1_9PSED</name>
<dbReference type="EMBL" id="FNTJ01000003">
    <property type="protein sequence ID" value="SED37958.1"/>
    <property type="molecule type" value="Genomic_DNA"/>
</dbReference>